<keyword evidence="11" id="KW-0407">Ion channel</keyword>
<evidence type="ECO:0000256" key="10">
    <source>
        <dbReference type="ARBA" id="ARBA00023136"/>
    </source>
</evidence>
<feature type="transmembrane region" description="Helical" evidence="12">
    <location>
        <begin position="224"/>
        <end position="242"/>
    </location>
</feature>
<dbReference type="Proteomes" id="UP001429984">
    <property type="component" value="Unassembled WGS sequence"/>
</dbReference>
<evidence type="ECO:0000256" key="5">
    <source>
        <dbReference type="ARBA" id="ARBA00022826"/>
    </source>
</evidence>
<name>A0ABS0B5P7_9GAMM</name>
<dbReference type="Gene3D" id="1.20.120.350">
    <property type="entry name" value="Voltage-gated potassium channels. Chain C"/>
    <property type="match status" value="1"/>
</dbReference>
<keyword evidence="2" id="KW-0813">Transport</keyword>
<evidence type="ECO:0000256" key="6">
    <source>
        <dbReference type="ARBA" id="ARBA00022882"/>
    </source>
</evidence>
<evidence type="ECO:0000256" key="4">
    <source>
        <dbReference type="ARBA" id="ARBA00022692"/>
    </source>
</evidence>
<evidence type="ECO:0000313" key="15">
    <source>
        <dbReference type="Proteomes" id="UP001429984"/>
    </source>
</evidence>
<protein>
    <submittedName>
        <fullName evidence="14">Ion transporter</fullName>
    </submittedName>
</protein>
<dbReference type="Gene3D" id="1.10.287.70">
    <property type="match status" value="1"/>
</dbReference>
<dbReference type="InterPro" id="IPR005821">
    <property type="entry name" value="Ion_trans_dom"/>
</dbReference>
<feature type="transmembrane region" description="Helical" evidence="12">
    <location>
        <begin position="38"/>
        <end position="59"/>
    </location>
</feature>
<keyword evidence="5" id="KW-0631">Potassium channel</keyword>
<accession>A0ABS0B5P7</accession>
<dbReference type="InterPro" id="IPR027359">
    <property type="entry name" value="Volt_channel_dom_sf"/>
</dbReference>
<dbReference type="PANTHER" id="PTHR11537:SF254">
    <property type="entry name" value="POTASSIUM VOLTAGE-GATED CHANNEL PROTEIN SHAB"/>
    <property type="match status" value="1"/>
</dbReference>
<evidence type="ECO:0000256" key="2">
    <source>
        <dbReference type="ARBA" id="ARBA00022448"/>
    </source>
</evidence>
<reference evidence="14 15" key="1">
    <citation type="submission" date="2020-11" db="EMBL/GenBank/DDBJ databases">
        <title>Draft Genome Sequence and Secondary Metabolite Biosynthetic Potential of the Lysobacter niastensis Type strain DSM 18481.</title>
        <authorList>
            <person name="Turrini P."/>
            <person name="Artuso I."/>
            <person name="Tescari M."/>
            <person name="Lugli G.A."/>
            <person name="Frangipani E."/>
            <person name="Ventura M."/>
            <person name="Visca P."/>
        </authorList>
    </citation>
    <scope>NUCLEOTIDE SEQUENCE [LARGE SCALE GENOMIC DNA]</scope>
    <source>
        <strain evidence="14 15">DSM 18481</strain>
    </source>
</reference>
<feature type="domain" description="Ion transport" evidence="13">
    <location>
        <begin position="34"/>
        <end position="242"/>
    </location>
</feature>
<evidence type="ECO:0000256" key="8">
    <source>
        <dbReference type="ARBA" id="ARBA00022989"/>
    </source>
</evidence>
<evidence type="ECO:0000256" key="3">
    <source>
        <dbReference type="ARBA" id="ARBA00022538"/>
    </source>
</evidence>
<evidence type="ECO:0000256" key="7">
    <source>
        <dbReference type="ARBA" id="ARBA00022958"/>
    </source>
</evidence>
<evidence type="ECO:0000256" key="9">
    <source>
        <dbReference type="ARBA" id="ARBA00023065"/>
    </source>
</evidence>
<keyword evidence="9" id="KW-0406">Ion transport</keyword>
<evidence type="ECO:0000256" key="1">
    <source>
        <dbReference type="ARBA" id="ARBA00004141"/>
    </source>
</evidence>
<feature type="transmembrane region" description="Helical" evidence="12">
    <location>
        <begin position="66"/>
        <end position="88"/>
    </location>
</feature>
<keyword evidence="3" id="KW-0633">Potassium transport</keyword>
<dbReference type="EMBL" id="JADLZT010000004">
    <property type="protein sequence ID" value="MBF6024221.1"/>
    <property type="molecule type" value="Genomic_DNA"/>
</dbReference>
<dbReference type="Pfam" id="PF00520">
    <property type="entry name" value="Ion_trans"/>
    <property type="match status" value="1"/>
</dbReference>
<dbReference type="RefSeq" id="WP_194930803.1">
    <property type="nucleotide sequence ID" value="NZ_JADLZT010000004.1"/>
</dbReference>
<comment type="caution">
    <text evidence="14">The sequence shown here is derived from an EMBL/GenBank/DDBJ whole genome shotgun (WGS) entry which is preliminary data.</text>
</comment>
<evidence type="ECO:0000259" key="13">
    <source>
        <dbReference type="Pfam" id="PF00520"/>
    </source>
</evidence>
<proteinExistence type="predicted"/>
<feature type="transmembrane region" description="Helical" evidence="12">
    <location>
        <begin position="194"/>
        <end position="212"/>
    </location>
</feature>
<sequence length="291" mass="32167">MRLQADPTLEPASETGWRRTWFDIIYRHDTRRARNFDLLLIFAILASVLVIMLDSVASIHTRHARLLYSMEWAFTLLFSIEYAMRLAVVRNPLRYALSLWGLIDLFSILPTYLSLLVPGSQSLLVVRVLRMLRLFRVLKLTRYVEESGVLMGALVRSRRKILLFLSALVTIAVVFGALMYVVEGPHHGFTDIPTSIYWAIVTMATVGFGDIAPQSALGRFVTSVLILIGYSIIAVPTGIYTAELASSLRGGPDAGQADPRLCTACGLQGHDPLAAYCRQCGQALPPAPGST</sequence>
<keyword evidence="10 12" id="KW-0472">Membrane</keyword>
<gene>
    <name evidence="14" type="ORF">IU514_09270</name>
</gene>
<dbReference type="PANTHER" id="PTHR11537">
    <property type="entry name" value="VOLTAGE-GATED POTASSIUM CHANNEL"/>
    <property type="match status" value="1"/>
</dbReference>
<keyword evidence="7" id="KW-0630">Potassium</keyword>
<evidence type="ECO:0000256" key="12">
    <source>
        <dbReference type="SAM" id="Phobius"/>
    </source>
</evidence>
<keyword evidence="15" id="KW-1185">Reference proteome</keyword>
<keyword evidence="8 12" id="KW-1133">Transmembrane helix</keyword>
<keyword evidence="4 12" id="KW-0812">Transmembrane</keyword>
<dbReference type="PRINTS" id="PR00169">
    <property type="entry name" value="KCHANNEL"/>
</dbReference>
<feature type="transmembrane region" description="Helical" evidence="12">
    <location>
        <begin position="108"/>
        <end position="129"/>
    </location>
</feature>
<feature type="transmembrane region" description="Helical" evidence="12">
    <location>
        <begin position="161"/>
        <end position="182"/>
    </location>
</feature>
<evidence type="ECO:0000256" key="11">
    <source>
        <dbReference type="ARBA" id="ARBA00023303"/>
    </source>
</evidence>
<evidence type="ECO:0000313" key="14">
    <source>
        <dbReference type="EMBL" id="MBF6024221.1"/>
    </source>
</evidence>
<keyword evidence="6" id="KW-0851">Voltage-gated channel</keyword>
<dbReference type="SUPFAM" id="SSF81324">
    <property type="entry name" value="Voltage-gated potassium channels"/>
    <property type="match status" value="1"/>
</dbReference>
<comment type="subcellular location">
    <subcellularLocation>
        <location evidence="1">Membrane</location>
        <topology evidence="1">Multi-pass membrane protein</topology>
    </subcellularLocation>
</comment>
<dbReference type="InterPro" id="IPR028325">
    <property type="entry name" value="VG_K_chnl"/>
</dbReference>
<organism evidence="14 15">
    <name type="scientific">Lysobacter niastensis</name>
    <dbReference type="NCBI Taxonomy" id="380629"/>
    <lineage>
        <taxon>Bacteria</taxon>
        <taxon>Pseudomonadati</taxon>
        <taxon>Pseudomonadota</taxon>
        <taxon>Gammaproteobacteria</taxon>
        <taxon>Lysobacterales</taxon>
        <taxon>Lysobacteraceae</taxon>
        <taxon>Lysobacter</taxon>
    </lineage>
</organism>